<dbReference type="RefSeq" id="WP_158013936.1">
    <property type="nucleotide sequence ID" value="NZ_CP006644.1"/>
</dbReference>
<dbReference type="STRING" id="1123269.NX02_06265"/>
<dbReference type="EMBL" id="CP006644">
    <property type="protein sequence ID" value="AHE52983.1"/>
    <property type="molecule type" value="Genomic_DNA"/>
</dbReference>
<name>W0A9J9_9SPHN</name>
<dbReference type="Proteomes" id="UP000018851">
    <property type="component" value="Chromosome"/>
</dbReference>
<sequence length="49" mass="5650">MFTYDRFTTVDVRARIRQTANDKSRVEAANMFAIAYDLERTLNILAIPA</sequence>
<dbReference type="OrthoDB" id="9796221at2"/>
<dbReference type="AlphaFoldDB" id="W0A9J9"/>
<reference evidence="1 2" key="1">
    <citation type="submission" date="2013-07" db="EMBL/GenBank/DDBJ databases">
        <title>Completed genome of Sphingomonas sanxanigenens NX02.</title>
        <authorList>
            <person name="Ma T."/>
            <person name="Huang H."/>
            <person name="Wu M."/>
            <person name="Li X."/>
            <person name="Li G."/>
        </authorList>
    </citation>
    <scope>NUCLEOTIDE SEQUENCE [LARGE SCALE GENOMIC DNA]</scope>
    <source>
        <strain evidence="1 2">NX02</strain>
    </source>
</reference>
<accession>W0A9J9</accession>
<dbReference type="HOGENOM" id="CLU_3140813_0_0_5"/>
<protein>
    <submittedName>
        <fullName evidence="1">Uncharacterized protein</fullName>
    </submittedName>
</protein>
<organism evidence="1 2">
    <name type="scientific">Sphingomonas sanxanigenens DSM 19645 = NX02</name>
    <dbReference type="NCBI Taxonomy" id="1123269"/>
    <lineage>
        <taxon>Bacteria</taxon>
        <taxon>Pseudomonadati</taxon>
        <taxon>Pseudomonadota</taxon>
        <taxon>Alphaproteobacteria</taxon>
        <taxon>Sphingomonadales</taxon>
        <taxon>Sphingomonadaceae</taxon>
        <taxon>Sphingomonas</taxon>
    </lineage>
</organism>
<evidence type="ECO:0000313" key="2">
    <source>
        <dbReference type="Proteomes" id="UP000018851"/>
    </source>
</evidence>
<proteinExistence type="predicted"/>
<gene>
    <name evidence="1" type="ORF">NX02_06265</name>
</gene>
<dbReference type="PATRIC" id="fig|1123269.5.peg.1211"/>
<evidence type="ECO:0000313" key="1">
    <source>
        <dbReference type="EMBL" id="AHE52983.1"/>
    </source>
</evidence>
<dbReference type="KEGG" id="ssan:NX02_06265"/>
<keyword evidence="2" id="KW-1185">Reference proteome</keyword>